<reference evidence="9 10" key="1">
    <citation type="submission" date="2016-11" db="EMBL/GenBank/DDBJ databases">
        <title>Study of marine rhodopsin-containing bacteria.</title>
        <authorList>
            <person name="Yoshizawa S."/>
            <person name="Kumagai Y."/>
            <person name="Kogure K."/>
        </authorList>
    </citation>
    <scope>NUCLEOTIDE SEQUENCE [LARGE SCALE GENOMIC DNA]</scope>
    <source>
        <strain evidence="9 10">SAORIC-28</strain>
    </source>
</reference>
<dbReference type="EMBL" id="MQWD01000001">
    <property type="protein sequence ID" value="PAP77842.1"/>
    <property type="molecule type" value="Genomic_DNA"/>
</dbReference>
<keyword evidence="5" id="KW-1133">Transmembrane helix</keyword>
<keyword evidence="7" id="KW-0732">Signal</keyword>
<feature type="domain" description="Phosphatidic acid phosphatase type 2/haloperoxidase" evidence="8">
    <location>
        <begin position="85"/>
        <end position="201"/>
    </location>
</feature>
<evidence type="ECO:0000256" key="7">
    <source>
        <dbReference type="SAM" id="SignalP"/>
    </source>
</evidence>
<keyword evidence="4" id="KW-0378">Hydrolase</keyword>
<evidence type="ECO:0000256" key="2">
    <source>
        <dbReference type="ARBA" id="ARBA00022475"/>
    </source>
</evidence>
<comment type="subcellular location">
    <subcellularLocation>
        <location evidence="1">Cell membrane</location>
        <topology evidence="1">Multi-pass membrane protein</topology>
    </subcellularLocation>
</comment>
<dbReference type="InterPro" id="IPR036938">
    <property type="entry name" value="PAP2/HPO_sf"/>
</dbReference>
<organism evidence="9 10">
    <name type="scientific">Rubrivirga marina</name>
    <dbReference type="NCBI Taxonomy" id="1196024"/>
    <lineage>
        <taxon>Bacteria</taxon>
        <taxon>Pseudomonadati</taxon>
        <taxon>Rhodothermota</taxon>
        <taxon>Rhodothermia</taxon>
        <taxon>Rhodothermales</taxon>
        <taxon>Rubricoccaceae</taxon>
        <taxon>Rubrivirga</taxon>
    </lineage>
</organism>
<dbReference type="SUPFAM" id="SSF48317">
    <property type="entry name" value="Acid phosphatase/Vanadium-dependent haloperoxidase"/>
    <property type="match status" value="1"/>
</dbReference>
<evidence type="ECO:0000313" key="9">
    <source>
        <dbReference type="EMBL" id="PAP77842.1"/>
    </source>
</evidence>
<dbReference type="Proteomes" id="UP000216339">
    <property type="component" value="Unassembled WGS sequence"/>
</dbReference>
<dbReference type="InterPro" id="IPR000326">
    <property type="entry name" value="PAP2/HPO"/>
</dbReference>
<evidence type="ECO:0000256" key="6">
    <source>
        <dbReference type="ARBA" id="ARBA00023136"/>
    </source>
</evidence>
<keyword evidence="2" id="KW-1003">Cell membrane</keyword>
<evidence type="ECO:0000256" key="1">
    <source>
        <dbReference type="ARBA" id="ARBA00004651"/>
    </source>
</evidence>
<dbReference type="PANTHER" id="PTHR14969:SF62">
    <property type="entry name" value="DECAPRENYLPHOSPHORYL-5-PHOSPHORIBOSE PHOSPHATASE RV3807C-RELATED"/>
    <property type="match status" value="1"/>
</dbReference>
<dbReference type="Pfam" id="PF01569">
    <property type="entry name" value="PAP2"/>
    <property type="match status" value="1"/>
</dbReference>
<dbReference type="SMART" id="SM00014">
    <property type="entry name" value="acidPPc"/>
    <property type="match status" value="1"/>
</dbReference>
<keyword evidence="10" id="KW-1185">Reference proteome</keyword>
<gene>
    <name evidence="9" type="ORF">BSZ37_16035</name>
</gene>
<dbReference type="RefSeq" id="WP_095511513.1">
    <property type="nucleotide sequence ID" value="NZ_MQWD01000001.1"/>
</dbReference>
<evidence type="ECO:0000259" key="8">
    <source>
        <dbReference type="SMART" id="SM00014"/>
    </source>
</evidence>
<sequence>MRLIVLLVALSATASAQEVPVDTTNLPPKTEPFEVLLLRAVYDDDRPLVAVPMRVVNASAYPIYFGAAPALWAGSALTGSDLDPALRLTAAQGLNFGVTFALKNLIQRPRPYVSVDGVAARDRGHQGDEIFDPHSFPSGHTSSAFVIATSVSLSYPEWYVIAPAAVWAGAMGVTRVWHGVHYPSDVAVGAAIGIASGAAVHFLMPDVFGDEEVAAMPVQVVVPL</sequence>
<dbReference type="GO" id="GO:0005886">
    <property type="term" value="C:plasma membrane"/>
    <property type="evidence" value="ECO:0007669"/>
    <property type="project" value="UniProtKB-SubCell"/>
</dbReference>
<dbReference type="Gene3D" id="1.20.144.10">
    <property type="entry name" value="Phosphatidic acid phosphatase type 2/haloperoxidase"/>
    <property type="match status" value="1"/>
</dbReference>
<evidence type="ECO:0000256" key="4">
    <source>
        <dbReference type="ARBA" id="ARBA00022801"/>
    </source>
</evidence>
<comment type="caution">
    <text evidence="9">The sequence shown here is derived from an EMBL/GenBank/DDBJ whole genome shotgun (WGS) entry which is preliminary data.</text>
</comment>
<dbReference type="AlphaFoldDB" id="A0A271J2W5"/>
<proteinExistence type="predicted"/>
<evidence type="ECO:0000256" key="5">
    <source>
        <dbReference type="ARBA" id="ARBA00022989"/>
    </source>
</evidence>
<dbReference type="OrthoDB" id="9773582at2"/>
<accession>A0A271J2W5</accession>
<keyword evidence="3" id="KW-0812">Transmembrane</keyword>
<keyword evidence="6" id="KW-0472">Membrane</keyword>
<evidence type="ECO:0000256" key="3">
    <source>
        <dbReference type="ARBA" id="ARBA00022692"/>
    </source>
</evidence>
<dbReference type="CDD" id="cd01610">
    <property type="entry name" value="PAP2_like"/>
    <property type="match status" value="1"/>
</dbReference>
<protein>
    <recommendedName>
        <fullName evidence="8">Phosphatidic acid phosphatase type 2/haloperoxidase domain-containing protein</fullName>
    </recommendedName>
</protein>
<feature type="signal peptide" evidence="7">
    <location>
        <begin position="1"/>
        <end position="16"/>
    </location>
</feature>
<dbReference type="PANTHER" id="PTHR14969">
    <property type="entry name" value="SPHINGOSINE-1-PHOSPHATE PHOSPHOHYDROLASE"/>
    <property type="match status" value="1"/>
</dbReference>
<dbReference type="GO" id="GO:0016787">
    <property type="term" value="F:hydrolase activity"/>
    <property type="evidence" value="ECO:0007669"/>
    <property type="project" value="UniProtKB-KW"/>
</dbReference>
<evidence type="ECO:0000313" key="10">
    <source>
        <dbReference type="Proteomes" id="UP000216339"/>
    </source>
</evidence>
<name>A0A271J2W5_9BACT</name>
<feature type="chain" id="PRO_5012944635" description="Phosphatidic acid phosphatase type 2/haloperoxidase domain-containing protein" evidence="7">
    <location>
        <begin position="17"/>
        <end position="224"/>
    </location>
</feature>